<dbReference type="SMART" id="SM00577">
    <property type="entry name" value="CPDc"/>
    <property type="match status" value="1"/>
</dbReference>
<accession>G0QLQ3</accession>
<dbReference type="CDD" id="cd07521">
    <property type="entry name" value="HAD_FCP1-like"/>
    <property type="match status" value="1"/>
</dbReference>
<dbReference type="Proteomes" id="UP000008983">
    <property type="component" value="Unassembled WGS sequence"/>
</dbReference>
<protein>
    <submittedName>
        <fullName evidence="2">NLI interacting factor-like phosphatase family protein, putative</fullName>
        <ecNumber evidence="2">3.1.3.16</ecNumber>
        <ecNumber evidence="2">3.4.24.67</ecNumber>
    </submittedName>
</protein>
<dbReference type="PROSITE" id="PS50969">
    <property type="entry name" value="FCP1"/>
    <property type="match status" value="1"/>
</dbReference>
<sequence length="280" mass="33642">MKSFLNIFQTVKKQRIKQLGQQKQSCIGKKTLILDLDETLVHSSFQQINEYDFQFEIVVKNIPYQIYVKKRPGIHIFLQKLSEKYEIVIYTASISEYANQVCNIIDQQDVISYRLFRQHCSNYRGKLVKDLTKLGRELKDIIIIDNSENSFLFQPENSIQISNFFEDNNDTELTKLIPFLIFLSDVYDIRSTRKWMEKYINNEIIDYIDMNHKEQKYNRKMYQKINQENKIPQQISKYQIQSLDYLNGNKLQYSEVNLEQQVKQQYFRNKIQKKGYKSKT</sequence>
<dbReference type="InterPro" id="IPR050365">
    <property type="entry name" value="TIM50"/>
</dbReference>
<dbReference type="Pfam" id="PF03031">
    <property type="entry name" value="NIF"/>
    <property type="match status" value="1"/>
</dbReference>
<reference evidence="2 3" key="1">
    <citation type="submission" date="2011-07" db="EMBL/GenBank/DDBJ databases">
        <authorList>
            <person name="Coyne R."/>
            <person name="Brami D."/>
            <person name="Johnson J."/>
            <person name="Hostetler J."/>
            <person name="Hannick L."/>
            <person name="Clark T."/>
            <person name="Cassidy-Hanley D."/>
            <person name="Inman J."/>
        </authorList>
    </citation>
    <scope>NUCLEOTIDE SEQUENCE [LARGE SCALE GENOMIC DNA]</scope>
    <source>
        <strain evidence="2 3">G5</strain>
    </source>
</reference>
<organism evidence="2 3">
    <name type="scientific">Ichthyophthirius multifiliis</name>
    <name type="common">White spot disease agent</name>
    <name type="synonym">Ich</name>
    <dbReference type="NCBI Taxonomy" id="5932"/>
    <lineage>
        <taxon>Eukaryota</taxon>
        <taxon>Sar</taxon>
        <taxon>Alveolata</taxon>
        <taxon>Ciliophora</taxon>
        <taxon>Intramacronucleata</taxon>
        <taxon>Oligohymenophorea</taxon>
        <taxon>Hymenostomatida</taxon>
        <taxon>Ophryoglenina</taxon>
        <taxon>Ichthyophthirius</taxon>
    </lineage>
</organism>
<dbReference type="GeneID" id="14910037"/>
<dbReference type="EC" id="3.4.24.67" evidence="2"/>
<dbReference type="RefSeq" id="XP_004039073.1">
    <property type="nucleotide sequence ID" value="XM_004039025.1"/>
</dbReference>
<dbReference type="PANTHER" id="PTHR12210">
    <property type="entry name" value="DULLARD PROTEIN PHOSPHATASE"/>
    <property type="match status" value="1"/>
</dbReference>
<evidence type="ECO:0000259" key="1">
    <source>
        <dbReference type="PROSITE" id="PS50969"/>
    </source>
</evidence>
<dbReference type="EC" id="3.1.3.16" evidence="2"/>
<dbReference type="STRING" id="857967.G0QLQ3"/>
<dbReference type="FunCoup" id="G0QLQ3">
    <property type="interactions" value="31"/>
</dbReference>
<dbReference type="InterPro" id="IPR023214">
    <property type="entry name" value="HAD_sf"/>
</dbReference>
<keyword evidence="2" id="KW-0378">Hydrolase</keyword>
<dbReference type="InParanoid" id="G0QLQ3"/>
<gene>
    <name evidence="2" type="ORF">IMG5_034810</name>
</gene>
<name>G0QLQ3_ICHMU</name>
<dbReference type="eggNOG" id="KOG1605">
    <property type="taxonomic scope" value="Eukaryota"/>
</dbReference>
<dbReference type="OrthoDB" id="277011at2759"/>
<evidence type="ECO:0000313" key="3">
    <source>
        <dbReference type="Proteomes" id="UP000008983"/>
    </source>
</evidence>
<dbReference type="OMA" id="QLCSCIY"/>
<dbReference type="InterPro" id="IPR011948">
    <property type="entry name" value="Dullard_phosphatase"/>
</dbReference>
<feature type="domain" description="FCP1 homology" evidence="1">
    <location>
        <begin position="25"/>
        <end position="183"/>
    </location>
</feature>
<dbReference type="SUPFAM" id="SSF56784">
    <property type="entry name" value="HAD-like"/>
    <property type="match status" value="1"/>
</dbReference>
<keyword evidence="3" id="KW-1185">Reference proteome</keyword>
<proteinExistence type="predicted"/>
<dbReference type="InterPro" id="IPR036412">
    <property type="entry name" value="HAD-like_sf"/>
</dbReference>
<dbReference type="NCBIfam" id="TIGR02251">
    <property type="entry name" value="HIF-SF_euk"/>
    <property type="match status" value="1"/>
</dbReference>
<dbReference type="AlphaFoldDB" id="G0QLQ3"/>
<dbReference type="InterPro" id="IPR004274">
    <property type="entry name" value="FCP1_dom"/>
</dbReference>
<dbReference type="Gene3D" id="3.40.50.1000">
    <property type="entry name" value="HAD superfamily/HAD-like"/>
    <property type="match status" value="1"/>
</dbReference>
<dbReference type="EMBL" id="GL983295">
    <property type="protein sequence ID" value="EGR33849.1"/>
    <property type="molecule type" value="Genomic_DNA"/>
</dbReference>
<evidence type="ECO:0000313" key="2">
    <source>
        <dbReference type="EMBL" id="EGR33849.1"/>
    </source>
</evidence>
<dbReference type="GO" id="GO:0004722">
    <property type="term" value="F:protein serine/threonine phosphatase activity"/>
    <property type="evidence" value="ECO:0007669"/>
    <property type="project" value="UniProtKB-EC"/>
</dbReference>
<dbReference type="FunFam" id="3.40.50.1000:FF:000093">
    <property type="entry name" value="NLI interacting factor-like phosphatase family protein"/>
    <property type="match status" value="1"/>
</dbReference>